<evidence type="ECO:0000256" key="3">
    <source>
        <dbReference type="SAM" id="SignalP"/>
    </source>
</evidence>
<evidence type="ECO:0000259" key="4">
    <source>
        <dbReference type="SMART" id="SM00645"/>
    </source>
</evidence>
<evidence type="ECO:0000256" key="1">
    <source>
        <dbReference type="ARBA" id="ARBA00008455"/>
    </source>
</evidence>
<dbReference type="FunFam" id="3.90.70.10:FF:000039">
    <property type="entry name" value="Cysteine proteinase 2, putative"/>
    <property type="match status" value="1"/>
</dbReference>
<feature type="domain" description="Peptidase C1A papain C-terminal" evidence="4">
    <location>
        <begin position="100"/>
        <end position="296"/>
    </location>
</feature>
<feature type="signal peptide" evidence="3">
    <location>
        <begin position="1"/>
        <end position="15"/>
    </location>
</feature>
<dbReference type="InterPro" id="IPR000668">
    <property type="entry name" value="Peptidase_C1A_C"/>
</dbReference>
<name>A0A9Q0RID8_ANAIG</name>
<dbReference type="InterPro" id="IPR025661">
    <property type="entry name" value="Pept_asp_AS"/>
</dbReference>
<dbReference type="AlphaFoldDB" id="A0A9Q0RID8"/>
<evidence type="ECO:0000313" key="7">
    <source>
        <dbReference type="Proteomes" id="UP001149090"/>
    </source>
</evidence>
<dbReference type="GO" id="GO:0006508">
    <property type="term" value="P:proteolysis"/>
    <property type="evidence" value="ECO:0007669"/>
    <property type="project" value="UniProtKB-KW"/>
</dbReference>
<proteinExistence type="inferred from homology"/>
<dbReference type="Proteomes" id="UP001149090">
    <property type="component" value="Unassembled WGS sequence"/>
</dbReference>
<gene>
    <name evidence="6" type="ORF">M0811_03989</name>
</gene>
<dbReference type="InterPro" id="IPR039417">
    <property type="entry name" value="Peptidase_C1A_papain-like"/>
</dbReference>
<dbReference type="InterPro" id="IPR013128">
    <property type="entry name" value="Peptidase_C1A"/>
</dbReference>
<accession>A0A9Q0RID8</accession>
<keyword evidence="6" id="KW-0378">Hydrolase</keyword>
<dbReference type="PANTHER" id="PTHR12411">
    <property type="entry name" value="CYSTEINE PROTEASE FAMILY C1-RELATED"/>
    <property type="match status" value="1"/>
</dbReference>
<keyword evidence="7" id="KW-1185">Reference proteome</keyword>
<dbReference type="CDD" id="cd02248">
    <property type="entry name" value="Peptidase_C1A"/>
    <property type="match status" value="1"/>
</dbReference>
<comment type="caution">
    <text evidence="6">The sequence shown here is derived from an EMBL/GenBank/DDBJ whole genome shotgun (WGS) entry which is preliminary data.</text>
</comment>
<dbReference type="PROSITE" id="PS00139">
    <property type="entry name" value="THIOL_PROTEASE_CYS"/>
    <property type="match status" value="1"/>
</dbReference>
<dbReference type="Pfam" id="PF00112">
    <property type="entry name" value="Peptidase_C1"/>
    <property type="match status" value="1"/>
</dbReference>
<dbReference type="SUPFAM" id="SSF54001">
    <property type="entry name" value="Cysteine proteinases"/>
    <property type="match status" value="1"/>
</dbReference>
<feature type="domain" description="Cathepsin propeptide inhibitor" evidence="5">
    <location>
        <begin position="22"/>
        <end position="76"/>
    </location>
</feature>
<dbReference type="Gene3D" id="3.90.70.10">
    <property type="entry name" value="Cysteine proteinases"/>
    <property type="match status" value="1"/>
</dbReference>
<dbReference type="PRINTS" id="PR00705">
    <property type="entry name" value="PAPAIN"/>
</dbReference>
<organism evidence="6 7">
    <name type="scientific">Anaeramoeba ignava</name>
    <name type="common">Anaerobic marine amoeba</name>
    <dbReference type="NCBI Taxonomy" id="1746090"/>
    <lineage>
        <taxon>Eukaryota</taxon>
        <taxon>Metamonada</taxon>
        <taxon>Anaeramoebidae</taxon>
        <taxon>Anaeramoeba</taxon>
    </lineage>
</organism>
<dbReference type="GO" id="GO:0008234">
    <property type="term" value="F:cysteine-type peptidase activity"/>
    <property type="evidence" value="ECO:0007669"/>
    <property type="project" value="InterPro"/>
</dbReference>
<dbReference type="OMA" id="HNGEYSE"/>
<dbReference type="SMART" id="SM00645">
    <property type="entry name" value="Pept_C1"/>
    <property type="match status" value="1"/>
</dbReference>
<dbReference type="OrthoDB" id="10253408at2759"/>
<dbReference type="InterPro" id="IPR000169">
    <property type="entry name" value="Pept_cys_AS"/>
</dbReference>
<evidence type="ECO:0000256" key="2">
    <source>
        <dbReference type="ARBA" id="ARBA00023157"/>
    </source>
</evidence>
<evidence type="ECO:0000259" key="5">
    <source>
        <dbReference type="SMART" id="SM00848"/>
    </source>
</evidence>
<keyword evidence="2" id="KW-1015">Disulfide bond</keyword>
<comment type="similarity">
    <text evidence="1">Belongs to the peptidase C1 family.</text>
</comment>
<sequence length="301" mass="33092">MKVLILILVIVFATCTPYQPMFELFKQKYNKQYTAEEEAYRYRVFSQNVKKMEEHNKKGTFQLGINQFADLTNSEYQSKYLHPIEITRTGSTMKMSNVELPTTVDWRKEGAVTPIKNQGQCGSCWAFSTVGAIEGCVEIASKKLTSLSEQELVDCDSTDDGCNGGLMGNAMDWVAQNGGLCSESAYPYVAYDQSCKKSKCNSVSTITGHVEVTEGSETALATATADKGPISVGIDASNFSFQMYSSGLSVIPVDGSTPYWIVKNSWGTGWGIQGYIWMSKDRNNQCGIATYANYGTGCKSL</sequence>
<dbReference type="SMART" id="SM00848">
    <property type="entry name" value="Inhibitor_I29"/>
    <property type="match status" value="1"/>
</dbReference>
<dbReference type="InterPro" id="IPR013201">
    <property type="entry name" value="Prot_inhib_I29"/>
</dbReference>
<dbReference type="PROSITE" id="PS00640">
    <property type="entry name" value="THIOL_PROTEASE_ASN"/>
    <property type="match status" value="1"/>
</dbReference>
<reference evidence="6" key="1">
    <citation type="submission" date="2022-10" db="EMBL/GenBank/DDBJ databases">
        <title>Novel sulphate-reducing endosymbionts in the free-living metamonad Anaeramoeba.</title>
        <authorList>
            <person name="Jerlstrom-Hultqvist J."/>
            <person name="Cepicka I."/>
            <person name="Gallot-Lavallee L."/>
            <person name="Salas-Leiva D."/>
            <person name="Curtis B.A."/>
            <person name="Zahonova K."/>
            <person name="Pipaliya S."/>
            <person name="Dacks J."/>
            <person name="Roger A.J."/>
        </authorList>
    </citation>
    <scope>NUCLEOTIDE SEQUENCE</scope>
    <source>
        <strain evidence="6">BMAN</strain>
    </source>
</reference>
<keyword evidence="3" id="KW-0732">Signal</keyword>
<dbReference type="EMBL" id="JAPDFW010000022">
    <property type="protein sequence ID" value="KAJ5079679.1"/>
    <property type="molecule type" value="Genomic_DNA"/>
</dbReference>
<feature type="chain" id="PRO_5040188611" evidence="3">
    <location>
        <begin position="16"/>
        <end position="301"/>
    </location>
</feature>
<dbReference type="Pfam" id="PF08246">
    <property type="entry name" value="Inhibitor_I29"/>
    <property type="match status" value="1"/>
</dbReference>
<dbReference type="InterPro" id="IPR038765">
    <property type="entry name" value="Papain-like_cys_pep_sf"/>
</dbReference>
<evidence type="ECO:0000313" key="6">
    <source>
        <dbReference type="EMBL" id="KAJ5079679.1"/>
    </source>
</evidence>
<keyword evidence="6" id="KW-0645">Protease</keyword>
<protein>
    <submittedName>
        <fullName evidence="6">Cysteine protease rdl2-related</fullName>
    </submittedName>
</protein>